<accession>A0A1H3G565</accession>
<proteinExistence type="predicted"/>
<reference evidence="2 3" key="1">
    <citation type="submission" date="2016-10" db="EMBL/GenBank/DDBJ databases">
        <authorList>
            <person name="de Groot N.N."/>
        </authorList>
    </citation>
    <scope>NUCLEOTIDE SEQUENCE [LARGE SCALE GENOMIC DNA]</scope>
    <source>
        <strain evidence="2 3">CPCC 202699</strain>
    </source>
</reference>
<evidence type="ECO:0000313" key="2">
    <source>
        <dbReference type="EMBL" id="SDX97828.1"/>
    </source>
</evidence>
<dbReference type="EMBL" id="FNON01000004">
    <property type="protein sequence ID" value="SDX97828.1"/>
    <property type="molecule type" value="Genomic_DNA"/>
</dbReference>
<gene>
    <name evidence="2" type="ORF">SAMN05421504_104112</name>
</gene>
<evidence type="ECO:0000259" key="1">
    <source>
        <dbReference type="Pfam" id="PF11716"/>
    </source>
</evidence>
<name>A0A1H3G565_9PSEU</name>
<dbReference type="GO" id="GO:0046872">
    <property type="term" value="F:metal ion binding"/>
    <property type="evidence" value="ECO:0007669"/>
    <property type="project" value="InterPro"/>
</dbReference>
<dbReference type="NCBIfam" id="TIGR03083">
    <property type="entry name" value="maleylpyruvate isomerase family mycothiol-dependent enzyme"/>
    <property type="match status" value="1"/>
</dbReference>
<dbReference type="Pfam" id="PF11716">
    <property type="entry name" value="MDMPI_N"/>
    <property type="match status" value="1"/>
</dbReference>
<dbReference type="AlphaFoldDB" id="A0A1H3G565"/>
<organism evidence="2 3">
    <name type="scientific">Amycolatopsis xylanica</name>
    <dbReference type="NCBI Taxonomy" id="589385"/>
    <lineage>
        <taxon>Bacteria</taxon>
        <taxon>Bacillati</taxon>
        <taxon>Actinomycetota</taxon>
        <taxon>Actinomycetes</taxon>
        <taxon>Pseudonocardiales</taxon>
        <taxon>Pseudonocardiaceae</taxon>
        <taxon>Amycolatopsis</taxon>
    </lineage>
</organism>
<dbReference type="Proteomes" id="UP000199515">
    <property type="component" value="Unassembled WGS sequence"/>
</dbReference>
<keyword evidence="3" id="KW-1185">Reference proteome</keyword>
<dbReference type="SUPFAM" id="SSF109854">
    <property type="entry name" value="DinB/YfiT-like putative metalloenzymes"/>
    <property type="match status" value="1"/>
</dbReference>
<dbReference type="OrthoDB" id="5178565at2"/>
<dbReference type="InterPro" id="IPR017517">
    <property type="entry name" value="Maleyloyr_isom"/>
</dbReference>
<protein>
    <submittedName>
        <fullName evidence="2">TIGR03083 family protein</fullName>
    </submittedName>
</protein>
<dbReference type="RefSeq" id="WP_091290688.1">
    <property type="nucleotide sequence ID" value="NZ_FNON01000004.1"/>
</dbReference>
<sequence>MTGYWREVDHERATLADQLTELSEEEWNRQSLCDKWLVRDVVAHLSILKLMSVGRSVAEAVRARGDFDRMIVNITADVAGRHTNARLVTELRSMIGSRKRAPGTKPTEPLLDILVHGQDIMVPLGRERAIPAAAGLVALERVWTIGFPFHAKKKLRGLRLKTTDADWSGGDGELVEGPLRAILLLAAGRVEGALPDLSGDGVEALKARMTS</sequence>
<evidence type="ECO:0000313" key="3">
    <source>
        <dbReference type="Proteomes" id="UP000199515"/>
    </source>
</evidence>
<dbReference type="Gene3D" id="1.20.120.450">
    <property type="entry name" value="dinb family like domain"/>
    <property type="match status" value="1"/>
</dbReference>
<dbReference type="InterPro" id="IPR024344">
    <property type="entry name" value="MDMPI_metal-binding"/>
</dbReference>
<feature type="domain" description="Mycothiol-dependent maleylpyruvate isomerase metal-binding" evidence="1">
    <location>
        <begin position="9"/>
        <end position="105"/>
    </location>
</feature>
<dbReference type="InterPro" id="IPR034660">
    <property type="entry name" value="DinB/YfiT-like"/>
</dbReference>
<dbReference type="STRING" id="589385.SAMN05421504_104112"/>